<sequence length="136" mass="15602">LIMKGIGRRLFSGSSGSRRGGPPIRPGLALKKESEPPTTELDALLDRRINVQAEDEFFRINKRFARRYPEWEKVEINVQGEDREAILQAFNSCRDVLKQCGHFHDKQKEKMLQLTSQLLSQDFTTAKTTWDNPSSP</sequence>
<evidence type="ECO:0000256" key="1">
    <source>
        <dbReference type="SAM" id="MobiDB-lite"/>
    </source>
</evidence>
<protein>
    <submittedName>
        <fullName evidence="2">Uncharacterized protein</fullName>
    </submittedName>
</protein>
<proteinExistence type="predicted"/>
<reference evidence="2" key="1">
    <citation type="submission" date="2015-04" db="EMBL/GenBank/DDBJ databases">
        <title>The genome sequence of the plant pathogenic Rhizarian Plasmodiophora brassicae reveals insights in its biotrophic life cycle and the origin of chitin synthesis.</title>
        <authorList>
            <person name="Schwelm A."/>
            <person name="Fogelqvist J."/>
            <person name="Knaust A."/>
            <person name="Julke S."/>
            <person name="Lilja T."/>
            <person name="Dhandapani V."/>
            <person name="Bonilla-Rosso G."/>
            <person name="Karlsson M."/>
            <person name="Shevchenko A."/>
            <person name="Choi S.R."/>
            <person name="Kim H.G."/>
            <person name="Park J.Y."/>
            <person name="Lim Y.P."/>
            <person name="Ludwig-Muller J."/>
            <person name="Dixelius C."/>
        </authorList>
    </citation>
    <scope>NUCLEOTIDE SEQUENCE</scope>
    <source>
        <tissue evidence="2">Potato root galls</tissue>
    </source>
</reference>
<dbReference type="AlphaFoldDB" id="A0A0H5R7A4"/>
<accession>A0A0H5R7A4</accession>
<feature type="region of interest" description="Disordered" evidence="1">
    <location>
        <begin position="11"/>
        <end position="37"/>
    </location>
</feature>
<name>A0A0H5R7A4_9EUKA</name>
<evidence type="ECO:0000313" key="2">
    <source>
        <dbReference type="EMBL" id="CRZ10030.1"/>
    </source>
</evidence>
<feature type="non-terminal residue" evidence="2">
    <location>
        <position position="1"/>
    </location>
</feature>
<dbReference type="EMBL" id="HACM01009588">
    <property type="protein sequence ID" value="CRZ10030.1"/>
    <property type="molecule type" value="Transcribed_RNA"/>
</dbReference>
<feature type="compositionally biased region" description="Low complexity" evidence="1">
    <location>
        <begin position="11"/>
        <end position="28"/>
    </location>
</feature>
<organism evidence="2">
    <name type="scientific">Spongospora subterranea</name>
    <dbReference type="NCBI Taxonomy" id="70186"/>
    <lineage>
        <taxon>Eukaryota</taxon>
        <taxon>Sar</taxon>
        <taxon>Rhizaria</taxon>
        <taxon>Endomyxa</taxon>
        <taxon>Phytomyxea</taxon>
        <taxon>Plasmodiophorida</taxon>
        <taxon>Plasmodiophoridae</taxon>
        <taxon>Spongospora</taxon>
    </lineage>
</organism>